<evidence type="ECO:0000313" key="4">
    <source>
        <dbReference type="EMBL" id="CAF4505516.1"/>
    </source>
</evidence>
<accession>A0A820EPV7</accession>
<dbReference type="Proteomes" id="UP000663862">
    <property type="component" value="Unassembled WGS sequence"/>
</dbReference>
<dbReference type="Proteomes" id="UP000663848">
    <property type="component" value="Unassembled WGS sequence"/>
</dbReference>
<evidence type="ECO:0000313" key="1">
    <source>
        <dbReference type="EMBL" id="CAF4136800.1"/>
    </source>
</evidence>
<name>A0A820EPV7_9BILA</name>
<reference evidence="2" key="1">
    <citation type="submission" date="2021-02" db="EMBL/GenBank/DDBJ databases">
        <authorList>
            <person name="Nowell W R."/>
        </authorList>
    </citation>
    <scope>NUCLEOTIDE SEQUENCE</scope>
</reference>
<dbReference type="AlphaFoldDB" id="A0A820EPV7"/>
<dbReference type="EMBL" id="CAJOBR010000405">
    <property type="protein sequence ID" value="CAF4505516.1"/>
    <property type="molecule type" value="Genomic_DNA"/>
</dbReference>
<organism evidence="2 5">
    <name type="scientific">Rotaria socialis</name>
    <dbReference type="NCBI Taxonomy" id="392032"/>
    <lineage>
        <taxon>Eukaryota</taxon>
        <taxon>Metazoa</taxon>
        <taxon>Spiralia</taxon>
        <taxon>Gnathifera</taxon>
        <taxon>Rotifera</taxon>
        <taxon>Eurotatoria</taxon>
        <taxon>Bdelloidea</taxon>
        <taxon>Philodinida</taxon>
        <taxon>Philodinidae</taxon>
        <taxon>Rotaria</taxon>
    </lineage>
</organism>
<dbReference type="EMBL" id="CAJOBO010000583">
    <property type="protein sequence ID" value="CAF4252082.1"/>
    <property type="molecule type" value="Genomic_DNA"/>
</dbReference>
<keyword evidence="6" id="KW-1185">Reference proteome</keyword>
<dbReference type="EMBL" id="CAJOBP010000182">
    <property type="protein sequence ID" value="CAF4136800.1"/>
    <property type="molecule type" value="Genomic_DNA"/>
</dbReference>
<sequence>MNKALRVQNIDLFFLLRFSIRDLERQLKQHKCVSCLHLYQGQLMSIDKLKVLKDSIGQLIPINTFLSTTIKLQVALALLTTSTPLDGIERVLFEIVTDGRLENVRPFANVKLLSYFPQEERSNERTCIIQMTLCIGNGPDLKYVFEQMKAKHSNSNVDESLLSLSLILFEIEKHFIAGHSYLNILYNSFADTYRSFQNYEEALKHVTASLTIFEKSLPSEHYSIVSTFKIIGHVYDENQALIISLDQYCKAANIAI</sequence>
<dbReference type="EMBL" id="CAJOBQ010000436">
    <property type="protein sequence ID" value="CAF4354796.1"/>
    <property type="molecule type" value="Genomic_DNA"/>
</dbReference>
<protein>
    <submittedName>
        <fullName evidence="2">Uncharacterized protein</fullName>
    </submittedName>
</protein>
<dbReference type="Gene3D" id="1.25.40.10">
    <property type="entry name" value="Tetratricopeptide repeat domain"/>
    <property type="match status" value="1"/>
</dbReference>
<evidence type="ECO:0000313" key="3">
    <source>
        <dbReference type="EMBL" id="CAF4354796.1"/>
    </source>
</evidence>
<gene>
    <name evidence="2" type="ORF">HFQ381_LOCUS10518</name>
    <name evidence="4" type="ORF">QYT958_LOCUS5045</name>
    <name evidence="3" type="ORF">TSG867_LOCUS9797</name>
    <name evidence="1" type="ORF">UJA718_LOCUS2626</name>
</gene>
<dbReference type="Proteomes" id="UP000663851">
    <property type="component" value="Unassembled WGS sequence"/>
</dbReference>
<proteinExistence type="predicted"/>
<comment type="caution">
    <text evidence="2">The sequence shown here is derived from an EMBL/GenBank/DDBJ whole genome shotgun (WGS) entry which is preliminary data.</text>
</comment>
<dbReference type="InterPro" id="IPR011990">
    <property type="entry name" value="TPR-like_helical_dom_sf"/>
</dbReference>
<dbReference type="Proteomes" id="UP000663873">
    <property type="component" value="Unassembled WGS sequence"/>
</dbReference>
<evidence type="ECO:0000313" key="2">
    <source>
        <dbReference type="EMBL" id="CAF4252082.1"/>
    </source>
</evidence>
<evidence type="ECO:0000313" key="6">
    <source>
        <dbReference type="Proteomes" id="UP000663873"/>
    </source>
</evidence>
<evidence type="ECO:0000313" key="5">
    <source>
        <dbReference type="Proteomes" id="UP000663851"/>
    </source>
</evidence>